<proteinExistence type="predicted"/>
<keyword evidence="1" id="KW-0472">Membrane</keyword>
<gene>
    <name evidence="2" type="ORF">CUS_6452</name>
</gene>
<dbReference type="STRING" id="246199.CUS_6452"/>
<dbReference type="AlphaFoldDB" id="E9SA01"/>
<dbReference type="RefSeq" id="WP_002847847.1">
    <property type="nucleotide sequence ID" value="NZ_ADKM02000050.1"/>
</dbReference>
<dbReference type="Proteomes" id="UP000004259">
    <property type="component" value="Unassembled WGS sequence"/>
</dbReference>
<evidence type="ECO:0000313" key="3">
    <source>
        <dbReference type="Proteomes" id="UP000004259"/>
    </source>
</evidence>
<dbReference type="EMBL" id="ADKM02000050">
    <property type="protein sequence ID" value="EGC03881.1"/>
    <property type="molecule type" value="Genomic_DNA"/>
</dbReference>
<keyword evidence="3" id="KW-1185">Reference proteome</keyword>
<evidence type="ECO:0000256" key="1">
    <source>
        <dbReference type="SAM" id="Phobius"/>
    </source>
</evidence>
<keyword evidence="1" id="KW-0812">Transmembrane</keyword>
<evidence type="ECO:0000313" key="2">
    <source>
        <dbReference type="EMBL" id="EGC03881.1"/>
    </source>
</evidence>
<sequence length="247" mass="27865">MNEENKSIKGTKSYIVETLFIAVVMLLAVLLIILFGASTGYAIAVLGIVWLLMMRSKRKKGITDWQENTKRIIIFVLAAGLMNLFPFLSMAKTGGWRYPFERSYVEMRHTSTLPEWFPKELPDSAKNCRMDYTPSIMQGTGFFTAGFECSDEECAKWEEFGKERAKYIIPLEEYQTDESFDPAGYETELAVKTDTSGSHVEVGKMSAIWDGNESGAKIYVINTNLDLNHPHNEAVIVGNGRVQLFAE</sequence>
<reference evidence="2 3" key="1">
    <citation type="submission" date="2011-02" db="EMBL/GenBank/DDBJ databases">
        <authorList>
            <person name="Nelson K.E."/>
            <person name="Sutton G."/>
            <person name="Torralba M."/>
            <person name="Durkin S."/>
            <person name="Harkins D."/>
            <person name="Montgomery R."/>
            <person name="Ziemer C."/>
            <person name="Klaassens E."/>
            <person name="Ocuiv P."/>
            <person name="Morrison M."/>
        </authorList>
    </citation>
    <scope>NUCLEOTIDE SEQUENCE [LARGE SCALE GENOMIC DNA]</scope>
    <source>
        <strain evidence="2 3">8</strain>
    </source>
</reference>
<protein>
    <submittedName>
        <fullName evidence="2">Uncharacterized protein</fullName>
    </submittedName>
</protein>
<accession>E9SA01</accession>
<organism evidence="2 3">
    <name type="scientific">Ruminococcus albus 8</name>
    <dbReference type="NCBI Taxonomy" id="246199"/>
    <lineage>
        <taxon>Bacteria</taxon>
        <taxon>Bacillati</taxon>
        <taxon>Bacillota</taxon>
        <taxon>Clostridia</taxon>
        <taxon>Eubacteriales</taxon>
        <taxon>Oscillospiraceae</taxon>
        <taxon>Ruminococcus</taxon>
    </lineage>
</organism>
<name>E9SA01_RUMAL</name>
<comment type="caution">
    <text evidence="2">The sequence shown here is derived from an EMBL/GenBank/DDBJ whole genome shotgun (WGS) entry which is preliminary data.</text>
</comment>
<dbReference type="OrthoDB" id="1822490at2"/>
<feature type="transmembrane region" description="Helical" evidence="1">
    <location>
        <begin position="72"/>
        <end position="91"/>
    </location>
</feature>
<dbReference type="eggNOG" id="ENOG5033535">
    <property type="taxonomic scope" value="Bacteria"/>
</dbReference>
<feature type="transmembrane region" description="Helical" evidence="1">
    <location>
        <begin position="20"/>
        <end position="52"/>
    </location>
</feature>
<keyword evidence="1" id="KW-1133">Transmembrane helix</keyword>